<feature type="domain" description="HemY N-terminal" evidence="7">
    <location>
        <begin position="30"/>
        <end position="143"/>
    </location>
</feature>
<dbReference type="SUPFAM" id="SSF48452">
    <property type="entry name" value="TPR-like"/>
    <property type="match status" value="1"/>
</dbReference>
<comment type="subcellular location">
    <subcellularLocation>
        <location evidence="1">Membrane</location>
    </subcellularLocation>
</comment>
<evidence type="ECO:0000259" key="7">
    <source>
        <dbReference type="Pfam" id="PF07219"/>
    </source>
</evidence>
<feature type="transmembrane region" description="Helical" evidence="6">
    <location>
        <begin position="49"/>
        <end position="76"/>
    </location>
</feature>
<dbReference type="Gene3D" id="1.25.40.10">
    <property type="entry name" value="Tetratricopeptide repeat domain"/>
    <property type="match status" value="2"/>
</dbReference>
<evidence type="ECO:0000256" key="2">
    <source>
        <dbReference type="ARBA" id="ARBA00022692"/>
    </source>
</evidence>
<keyword evidence="2 6" id="KW-0812">Transmembrane</keyword>
<organism evidence="8 9">
    <name type="scientific">Primorskyibacter sedentarius</name>
    <dbReference type="NCBI Taxonomy" id="745311"/>
    <lineage>
        <taxon>Bacteria</taxon>
        <taxon>Pseudomonadati</taxon>
        <taxon>Pseudomonadota</taxon>
        <taxon>Alphaproteobacteria</taxon>
        <taxon>Rhodobacterales</taxon>
        <taxon>Roseobacteraceae</taxon>
        <taxon>Primorskyibacter</taxon>
    </lineage>
</organism>
<keyword evidence="4 6" id="KW-0472">Membrane</keyword>
<accession>A0A4V2UPL6</accession>
<evidence type="ECO:0000256" key="3">
    <source>
        <dbReference type="ARBA" id="ARBA00022989"/>
    </source>
</evidence>
<dbReference type="InterPro" id="IPR016982">
    <property type="entry name" value="Mms48"/>
</dbReference>
<evidence type="ECO:0000256" key="5">
    <source>
        <dbReference type="SAM" id="MobiDB-lite"/>
    </source>
</evidence>
<evidence type="ECO:0000313" key="9">
    <source>
        <dbReference type="Proteomes" id="UP000295696"/>
    </source>
</evidence>
<proteinExistence type="predicted"/>
<comment type="caution">
    <text evidence="8">The sequence shown here is derived from an EMBL/GenBank/DDBJ whole genome shotgun (WGS) entry which is preliminary data.</text>
</comment>
<feature type="compositionally biased region" description="Low complexity" evidence="5">
    <location>
        <begin position="489"/>
        <end position="510"/>
    </location>
</feature>
<dbReference type="PIRSF" id="PIRSF031802">
    <property type="entry name" value="UCP031802"/>
    <property type="match status" value="1"/>
</dbReference>
<gene>
    <name evidence="8" type="ORF">EDD52_102283</name>
</gene>
<dbReference type="InterPro" id="IPR010817">
    <property type="entry name" value="HemY_N"/>
</dbReference>
<dbReference type="Proteomes" id="UP000295696">
    <property type="component" value="Unassembled WGS sequence"/>
</dbReference>
<evidence type="ECO:0000256" key="6">
    <source>
        <dbReference type="SAM" id="Phobius"/>
    </source>
</evidence>
<dbReference type="OrthoDB" id="9798343at2"/>
<reference evidence="8 9" key="1">
    <citation type="submission" date="2019-03" db="EMBL/GenBank/DDBJ databases">
        <title>Genomic Encyclopedia of Type Strains, Phase IV (KMG-IV): sequencing the most valuable type-strain genomes for metagenomic binning, comparative biology and taxonomic classification.</title>
        <authorList>
            <person name="Goeker M."/>
        </authorList>
    </citation>
    <scope>NUCLEOTIDE SEQUENCE [LARGE SCALE GENOMIC DNA]</scope>
    <source>
        <strain evidence="8 9">DSM 104836</strain>
    </source>
</reference>
<sequence length="516" mass="55954">MLWSLIKILIFVAIVAALTLGAGYLLETDGGIQITAGGEEYTLGPLQSVIGALLLILVVWVFLKLFSLLIATLRFLNGDETAISRYFDRNRERKGFQALSEGMMALASGEGRLAMAKASKAERYLQKPELTDLITAQAAEMSGDKAKAEQVYKKLIQNDTTRFIGVRGIMKQKLAAGETDVALKLAERAFAIKPKHEETQDVLLQLQAQKQDWAGARKTLNAKLKSGSLPRDVHKRRDAVLALSEAKGVLEDGNTIEAREAAIEANRLSPDLIPAAVLAAQGYIEQGKPRYAVRVLKKAWEMRPHPELAGAFAAIAPDETPQERLKRFQQLVKLQPDHRETKLLLAELNIAAEDFPAARRALGNLHETDPDARVLTIMAAIERGEGASDTVVKGWLAKAVTAPRGPQWVCDNCNSIHTGWAPVCENCNSFDTLSWKIPPESHMAAPTGVGMLPLIVGALEDKSDEPEMPDAEVAADVPEAEVVAEDAEVIPPEASGAEPGPETGAPPAEALAEERR</sequence>
<protein>
    <submittedName>
        <fullName evidence="8">HemY protein</fullName>
    </submittedName>
</protein>
<evidence type="ECO:0000256" key="1">
    <source>
        <dbReference type="ARBA" id="ARBA00004370"/>
    </source>
</evidence>
<dbReference type="Pfam" id="PF07219">
    <property type="entry name" value="HemY_N"/>
    <property type="match status" value="1"/>
</dbReference>
<dbReference type="RefSeq" id="WP_132242564.1">
    <property type="nucleotide sequence ID" value="NZ_CBDUOC010000161.1"/>
</dbReference>
<name>A0A4V2UPL6_9RHOB</name>
<dbReference type="GO" id="GO:0016020">
    <property type="term" value="C:membrane"/>
    <property type="evidence" value="ECO:0007669"/>
    <property type="project" value="UniProtKB-SubCell"/>
</dbReference>
<keyword evidence="3 6" id="KW-1133">Transmembrane helix</keyword>
<dbReference type="EMBL" id="SLZU01000002">
    <property type="protein sequence ID" value="TCS66466.1"/>
    <property type="molecule type" value="Genomic_DNA"/>
</dbReference>
<dbReference type="InterPro" id="IPR011990">
    <property type="entry name" value="TPR-like_helical_dom_sf"/>
</dbReference>
<evidence type="ECO:0000256" key="4">
    <source>
        <dbReference type="ARBA" id="ARBA00023136"/>
    </source>
</evidence>
<evidence type="ECO:0000313" key="8">
    <source>
        <dbReference type="EMBL" id="TCS66466.1"/>
    </source>
</evidence>
<keyword evidence="9" id="KW-1185">Reference proteome</keyword>
<dbReference type="Pfam" id="PF14559">
    <property type="entry name" value="TPR_19"/>
    <property type="match status" value="1"/>
</dbReference>
<feature type="region of interest" description="Disordered" evidence="5">
    <location>
        <begin position="483"/>
        <end position="516"/>
    </location>
</feature>
<dbReference type="AlphaFoldDB" id="A0A4V2UPL6"/>